<accession>A0A0F9WN89</accession>
<dbReference type="AlphaFoldDB" id="A0A0F9WN89"/>
<reference evidence="1" key="1">
    <citation type="journal article" date="2015" name="Nature">
        <title>Complex archaea that bridge the gap between prokaryotes and eukaryotes.</title>
        <authorList>
            <person name="Spang A."/>
            <person name="Saw J.H."/>
            <person name="Jorgensen S.L."/>
            <person name="Zaremba-Niedzwiedzka K."/>
            <person name="Martijn J."/>
            <person name="Lind A.E."/>
            <person name="van Eijk R."/>
            <person name="Schleper C."/>
            <person name="Guy L."/>
            <person name="Ettema T.J."/>
        </authorList>
    </citation>
    <scope>NUCLEOTIDE SEQUENCE</scope>
</reference>
<dbReference type="Pfam" id="PF17653">
    <property type="entry name" value="DUF5522"/>
    <property type="match status" value="1"/>
</dbReference>
<dbReference type="EMBL" id="LAZR01000236">
    <property type="protein sequence ID" value="KKN80118.1"/>
    <property type="molecule type" value="Genomic_DNA"/>
</dbReference>
<comment type="caution">
    <text evidence="1">The sequence shown here is derived from an EMBL/GenBank/DDBJ whole genome shotgun (WGS) entry which is preliminary data.</text>
</comment>
<dbReference type="InterPro" id="IPR040807">
    <property type="entry name" value="DUF5522"/>
</dbReference>
<sequence>MKEIIPIEEGDFYWSENGFRVFTKQYHLKRGYCCESGCRHCPYGYDPKTNMQ</sequence>
<name>A0A0F9WN89_9ZZZZ</name>
<proteinExistence type="predicted"/>
<protein>
    <submittedName>
        <fullName evidence="1">Uncharacterized protein</fullName>
    </submittedName>
</protein>
<evidence type="ECO:0000313" key="1">
    <source>
        <dbReference type="EMBL" id="KKN80118.1"/>
    </source>
</evidence>
<gene>
    <name evidence="1" type="ORF">LCGC14_0333110</name>
</gene>
<organism evidence="1">
    <name type="scientific">marine sediment metagenome</name>
    <dbReference type="NCBI Taxonomy" id="412755"/>
    <lineage>
        <taxon>unclassified sequences</taxon>
        <taxon>metagenomes</taxon>
        <taxon>ecological metagenomes</taxon>
    </lineage>
</organism>